<sequence>MTVNVVEGKRIHKPSIKEQSRLGILLKQIGVMLDMPCGGNHTCGKCKIRVSGNLSPMTEGERKLLTKEEVEDNIRLACFTKVLGDISIYPNTDNTDTLSMVILPKHNLTEKGYGLAVDIGTTTVAMQLYDLYTGKMLGEALGANAQGPFGADVISRIQNATNNGNKPQQEAIQNQLVEMAKDCMAQGGIECINKSVITGNTTMLHLYEGLEAKGIAVAPFTPTSLFGRQSSYTLAGSPAYLPKCIGSYIGADITCTILATEMIHHSDKIELLADLGTNGEMALNIQGELYCASTAAGPAFEGANLTFGMRAGKGAITKVEIKDGEVIYETVGNVTPKGICGSGVLDAVSVMLDLEIIDETGHLDNEFEGPGKIIYHNEDLAWEIPGTKVSITQKDIRQIQLAKSAIFAGIKTLLKEENLSPADVDTFYVAGGFGHYMNRRSASNIGLFPKELEDRIKLVGNGALSGAIALLLDADQKTSENSIVSKSKEIELSGNTTFSDYYVEGMLFGDE</sequence>
<dbReference type="Pfam" id="PF17651">
    <property type="entry name" value="Raco_middle"/>
    <property type="match status" value="1"/>
</dbReference>
<dbReference type="GO" id="GO:0051536">
    <property type="term" value="F:iron-sulfur cluster binding"/>
    <property type="evidence" value="ECO:0007669"/>
    <property type="project" value="InterPro"/>
</dbReference>
<dbReference type="InterPro" id="IPR042259">
    <property type="entry name" value="Raco-like_middle_sf"/>
</dbReference>
<organism evidence="2 3">
    <name type="scientific">Maledivibacter halophilus</name>
    <dbReference type="NCBI Taxonomy" id="36842"/>
    <lineage>
        <taxon>Bacteria</taxon>
        <taxon>Bacillati</taxon>
        <taxon>Bacillota</taxon>
        <taxon>Clostridia</taxon>
        <taxon>Peptostreptococcales</taxon>
        <taxon>Caminicellaceae</taxon>
        <taxon>Maledivibacter</taxon>
    </lineage>
</organism>
<gene>
    <name evidence="2" type="ORF">SAMN02194393_03095</name>
</gene>
<dbReference type="Gene3D" id="3.30.420.480">
    <property type="entry name" value="Domain of unknown function (DUF4445)"/>
    <property type="match status" value="1"/>
</dbReference>
<dbReference type="Proteomes" id="UP000190285">
    <property type="component" value="Unassembled WGS sequence"/>
</dbReference>
<dbReference type="PANTHER" id="PTHR42895:SF2">
    <property type="entry name" value="IRON-SULFUR CLUSTER PROTEIN"/>
    <property type="match status" value="1"/>
</dbReference>
<proteinExistence type="predicted"/>
<evidence type="ECO:0000313" key="2">
    <source>
        <dbReference type="EMBL" id="SKC77117.1"/>
    </source>
</evidence>
<protein>
    <submittedName>
        <fullName evidence="2">Uncharacterized 2Fe-2 and 4Fe-4S clusters-containing protein, contains DUF4445 domain</fullName>
    </submittedName>
</protein>
<keyword evidence="3" id="KW-1185">Reference proteome</keyword>
<dbReference type="Pfam" id="PF14574">
    <property type="entry name" value="RACo_C_ter"/>
    <property type="match status" value="1"/>
</dbReference>
<dbReference type="InterPro" id="IPR027980">
    <property type="entry name" value="RACo_C"/>
</dbReference>
<name>A0A1T5LMA0_9FIRM</name>
<dbReference type="RefSeq" id="WP_079492796.1">
    <property type="nucleotide sequence ID" value="NZ_FUZT01000007.1"/>
</dbReference>
<dbReference type="AlphaFoldDB" id="A0A1T5LMA0"/>
<dbReference type="Pfam" id="PF00111">
    <property type="entry name" value="Fer2"/>
    <property type="match status" value="1"/>
</dbReference>
<dbReference type="PROSITE" id="PS51085">
    <property type="entry name" value="2FE2S_FER_2"/>
    <property type="match status" value="1"/>
</dbReference>
<dbReference type="STRING" id="36842.SAMN02194393_03095"/>
<dbReference type="CDD" id="cd00207">
    <property type="entry name" value="fer2"/>
    <property type="match status" value="1"/>
</dbReference>
<reference evidence="3" key="1">
    <citation type="submission" date="2017-02" db="EMBL/GenBank/DDBJ databases">
        <authorList>
            <person name="Varghese N."/>
            <person name="Submissions S."/>
        </authorList>
    </citation>
    <scope>NUCLEOTIDE SEQUENCE [LARGE SCALE GENOMIC DNA]</scope>
    <source>
        <strain evidence="3">M1</strain>
    </source>
</reference>
<dbReference type="InterPro" id="IPR001041">
    <property type="entry name" value="2Fe-2S_ferredoxin-type"/>
</dbReference>
<dbReference type="EMBL" id="FUZT01000007">
    <property type="protein sequence ID" value="SKC77117.1"/>
    <property type="molecule type" value="Genomic_DNA"/>
</dbReference>
<evidence type="ECO:0000259" key="1">
    <source>
        <dbReference type="PROSITE" id="PS51085"/>
    </source>
</evidence>
<dbReference type="OrthoDB" id="9810588at2"/>
<dbReference type="InterPro" id="IPR052911">
    <property type="entry name" value="Corrinoid_activation_enz"/>
</dbReference>
<dbReference type="InterPro" id="IPR041414">
    <property type="entry name" value="Raco-like_middle"/>
</dbReference>
<dbReference type="SUPFAM" id="SSF54292">
    <property type="entry name" value="2Fe-2S ferredoxin-like"/>
    <property type="match status" value="1"/>
</dbReference>
<dbReference type="InterPro" id="IPR012675">
    <property type="entry name" value="Beta-grasp_dom_sf"/>
</dbReference>
<dbReference type="Gene3D" id="3.10.20.30">
    <property type="match status" value="1"/>
</dbReference>
<dbReference type="PANTHER" id="PTHR42895">
    <property type="entry name" value="IRON-SULFUR CLUSTER-BINDING PROTEIN-RELATED"/>
    <property type="match status" value="1"/>
</dbReference>
<accession>A0A1T5LMA0</accession>
<dbReference type="InterPro" id="IPR036010">
    <property type="entry name" value="2Fe-2S_ferredoxin-like_sf"/>
</dbReference>
<feature type="domain" description="2Fe-2S ferredoxin-type" evidence="1">
    <location>
        <begin position="1"/>
        <end position="94"/>
    </location>
</feature>
<evidence type="ECO:0000313" key="3">
    <source>
        <dbReference type="Proteomes" id="UP000190285"/>
    </source>
</evidence>